<dbReference type="EMBL" id="FMIN01000423">
    <property type="protein sequence ID" value="SCL92060.1"/>
    <property type="molecule type" value="Genomic_DNA"/>
</dbReference>
<feature type="region of interest" description="Disordered" evidence="1">
    <location>
        <begin position="255"/>
        <end position="362"/>
    </location>
</feature>
<accession>A0A1C6WSE7</accession>
<feature type="region of interest" description="Disordered" evidence="1">
    <location>
        <begin position="433"/>
        <end position="492"/>
    </location>
</feature>
<feature type="compositionally biased region" description="Polar residues" evidence="1">
    <location>
        <begin position="277"/>
        <end position="328"/>
    </location>
</feature>
<sequence length="598" mass="68056">MNRQWMCEAFLVADKVINGEDGVNITMEEISKKPEFYQYCPNRRCVTDIQRIGALSTHLFEKINAIYNDEHGEYFLMWLSDKLFKMHSPKTKITLNGAYNRYLASSIGNFKFWNIIGNIKGLKEANLKHMSEFYKLFNHICKTIVDYKLADNKNKNLIINSTNSFNQYMPLYHNVSKCNSYLHLLDDLKKMYDKFRNDVKAHDPELANYLQTLTTMENTESYFAKGPKKFEFNVLGCNLKYNDNILVKLEKAKAKQNQKDKEKKGEDIPQKLMLQSPVDQTSSKKLGTGTSPSMSINETDTSPSKSINETDTSASTPIDETDTPSSMPINEAGAPKDNNAVEGSNKSEPNPKGDGQNNLRESNNTLEHLNDAINKLEMPIQFFMEQTTNNIKNLYDTTSSSLENTYNKFTLFAKEMITSAKDMIPQLDGDKFEQNIPHEKFPSSTDDPQQTQPQKDKQIPIPQGSSPTEPNNLTQSQQNHAPPRTSLHDSSLQKPFIKAPKAEYSRSKQVNNDLAQKNEDIALFSLITTKLYGITLIGIIGILVSVGLAFMYKYLYYGCGKKSKRKKNMKKVIDMFYGNKTEKTVINSINGKDQCEQL</sequence>
<organism evidence="3">
    <name type="scientific">Plasmodium chabaudi adami</name>
    <dbReference type="NCBI Taxonomy" id="5826"/>
    <lineage>
        <taxon>Eukaryota</taxon>
        <taxon>Sar</taxon>
        <taxon>Alveolata</taxon>
        <taxon>Apicomplexa</taxon>
        <taxon>Aconoidasida</taxon>
        <taxon>Haemosporida</taxon>
        <taxon>Plasmodiidae</taxon>
        <taxon>Plasmodium</taxon>
        <taxon>Plasmodium (Vinckeia)</taxon>
    </lineage>
</organism>
<feature type="compositionally biased region" description="Polar residues" evidence="1">
    <location>
        <begin position="464"/>
        <end position="480"/>
    </location>
</feature>
<dbReference type="InterPro" id="IPR006477">
    <property type="entry name" value="Yir_bir_cir"/>
</dbReference>
<proteinExistence type="predicted"/>
<feature type="compositionally biased region" description="Basic and acidic residues" evidence="1">
    <location>
        <begin position="255"/>
        <end position="269"/>
    </location>
</feature>
<feature type="transmembrane region" description="Helical" evidence="2">
    <location>
        <begin position="531"/>
        <end position="556"/>
    </location>
</feature>
<keyword evidence="2" id="KW-0472">Membrane</keyword>
<feature type="compositionally biased region" description="Low complexity" evidence="1">
    <location>
        <begin position="442"/>
        <end position="463"/>
    </location>
</feature>
<protein>
    <submittedName>
        <fullName evidence="3">Plasmodium variant antigen protein Cir/Yir/Bir, putative</fullName>
    </submittedName>
</protein>
<gene>
    <name evidence="3" type="ORF">PCHDS_000543100</name>
</gene>
<dbReference type="Proteomes" id="UP000507536">
    <property type="component" value="Unassembled WGS sequence"/>
</dbReference>
<reference evidence="3" key="1">
    <citation type="submission" date="2016-08" db="EMBL/GenBank/DDBJ databases">
        <authorList>
            <consortium name="Pathogen Informatics"/>
        </authorList>
    </citation>
    <scope>NUCLEOTIDE SEQUENCE</scope>
    <source>
        <strain evidence="3">DS</strain>
    </source>
</reference>
<dbReference type="AlphaFoldDB" id="A0A1C6WSE7"/>
<dbReference type="Pfam" id="PF06022">
    <property type="entry name" value="Cir_Bir_Yir"/>
    <property type="match status" value="1"/>
</dbReference>
<name>A0A1C6WSE7_PLACE</name>
<evidence type="ECO:0000256" key="1">
    <source>
        <dbReference type="SAM" id="MobiDB-lite"/>
    </source>
</evidence>
<keyword evidence="2" id="KW-0812">Transmembrane</keyword>
<evidence type="ECO:0000313" key="3">
    <source>
        <dbReference type="EMBL" id="SCL92060.1"/>
    </source>
</evidence>
<evidence type="ECO:0000256" key="2">
    <source>
        <dbReference type="SAM" id="Phobius"/>
    </source>
</evidence>
<keyword evidence="2" id="KW-1133">Transmembrane helix</keyword>